<name>A0A414QZ83_9FIRM</name>
<feature type="domain" description="4Fe-4S ferredoxin-type" evidence="4">
    <location>
        <begin position="1"/>
        <end position="32"/>
    </location>
</feature>
<reference evidence="5 6" key="1">
    <citation type="submission" date="2018-08" db="EMBL/GenBank/DDBJ databases">
        <title>A genome reference for cultivated species of the human gut microbiota.</title>
        <authorList>
            <person name="Zou Y."/>
            <person name="Xue W."/>
            <person name="Luo G."/>
        </authorList>
    </citation>
    <scope>NUCLEOTIDE SEQUENCE [LARGE SCALE GENOMIC DNA]</scope>
    <source>
        <strain evidence="5 6">AM23-3</strain>
    </source>
</reference>
<accession>A0A414QZ83</accession>
<dbReference type="PROSITE" id="PS51379">
    <property type="entry name" value="4FE4S_FER_2"/>
    <property type="match status" value="2"/>
</dbReference>
<dbReference type="InterPro" id="IPR007525">
    <property type="entry name" value="FrhB_FdhB_C"/>
</dbReference>
<dbReference type="Proteomes" id="UP000284579">
    <property type="component" value="Unassembled WGS sequence"/>
</dbReference>
<protein>
    <submittedName>
        <fullName evidence="5">4Fe-4S dicluster domain-containing protein</fullName>
    </submittedName>
</protein>
<dbReference type="InterPro" id="IPR017900">
    <property type="entry name" value="4Fe4S_Fe_S_CS"/>
</dbReference>
<dbReference type="Pfam" id="PF04432">
    <property type="entry name" value="FrhB_FdhB_C"/>
    <property type="match status" value="1"/>
</dbReference>
<dbReference type="Pfam" id="PF12838">
    <property type="entry name" value="Fer4_7"/>
    <property type="match status" value="1"/>
</dbReference>
<dbReference type="Gene3D" id="3.30.70.20">
    <property type="match status" value="1"/>
</dbReference>
<dbReference type="GO" id="GO:0046872">
    <property type="term" value="F:metal ion binding"/>
    <property type="evidence" value="ECO:0007669"/>
    <property type="project" value="UniProtKB-KW"/>
</dbReference>
<dbReference type="PANTHER" id="PTHR43193">
    <property type="match status" value="1"/>
</dbReference>
<dbReference type="InterPro" id="IPR052977">
    <property type="entry name" value="Polyferredoxin-like_ET"/>
</dbReference>
<sequence>MCYLDTNDKITCSGCEACANVCPHKAICMIPDSEEFRYPKINIDLCTNCGLCRKVCPYNLSPQKCSGMNYTFGGHIKNQKVLSESTSGGAFSAIVDAWCDKNYVIFGAVSDGLNVYHDHIFDKKYLDKFRKSKYIQSNIGTSYTDAKKFLQNGKKVLFSGTPCQIAGLKSFLLNCNQTNLLTVEVICEGVPTPLYLKSYNKYITTKYHSRIKSIDYRYKDFKSYFNHSIGRWDFEVMQLSLKNSRKLKTDRWFNPFWSIWISHLMSRPSCYQCPYATKERFADISLGDLWGVHLYCPELYNHNKGASLVICNSIKGKKAFLSTKDIFIGHELNYEEALKYQGPLKNHINSNPNRASFIQDLKTMPYTALFKKWSSPPTLKLLWQKYVWGNRQKILFWKLTKGFYHIQ</sequence>
<dbReference type="EMBL" id="QRHO01000001">
    <property type="protein sequence ID" value="RHF86091.1"/>
    <property type="molecule type" value="Genomic_DNA"/>
</dbReference>
<dbReference type="InterPro" id="IPR017896">
    <property type="entry name" value="4Fe4S_Fe-S-bd"/>
</dbReference>
<dbReference type="SUPFAM" id="SSF54862">
    <property type="entry name" value="4Fe-4S ferredoxins"/>
    <property type="match status" value="1"/>
</dbReference>
<evidence type="ECO:0000313" key="5">
    <source>
        <dbReference type="EMBL" id="RHF86091.1"/>
    </source>
</evidence>
<dbReference type="AlphaFoldDB" id="A0A414QZ83"/>
<evidence type="ECO:0000259" key="4">
    <source>
        <dbReference type="PROSITE" id="PS51379"/>
    </source>
</evidence>
<evidence type="ECO:0000256" key="3">
    <source>
        <dbReference type="ARBA" id="ARBA00023014"/>
    </source>
</evidence>
<evidence type="ECO:0000313" key="6">
    <source>
        <dbReference type="Proteomes" id="UP000284579"/>
    </source>
</evidence>
<feature type="domain" description="4Fe-4S ferredoxin-type" evidence="4">
    <location>
        <begin position="37"/>
        <end position="66"/>
    </location>
</feature>
<keyword evidence="3" id="KW-0411">Iron-sulfur</keyword>
<dbReference type="GO" id="GO:0051536">
    <property type="term" value="F:iron-sulfur cluster binding"/>
    <property type="evidence" value="ECO:0007669"/>
    <property type="project" value="UniProtKB-KW"/>
</dbReference>
<dbReference type="RefSeq" id="WP_118198469.1">
    <property type="nucleotide sequence ID" value="NZ_QRHO01000001.1"/>
</dbReference>
<gene>
    <name evidence="5" type="ORF">DW656_02195</name>
</gene>
<comment type="caution">
    <text evidence="5">The sequence shown here is derived from an EMBL/GenBank/DDBJ whole genome shotgun (WGS) entry which is preliminary data.</text>
</comment>
<organism evidence="5 6">
    <name type="scientific">Coprococcus comes</name>
    <dbReference type="NCBI Taxonomy" id="410072"/>
    <lineage>
        <taxon>Bacteria</taxon>
        <taxon>Bacillati</taxon>
        <taxon>Bacillota</taxon>
        <taxon>Clostridia</taxon>
        <taxon>Lachnospirales</taxon>
        <taxon>Lachnospiraceae</taxon>
        <taxon>Coprococcus</taxon>
    </lineage>
</organism>
<proteinExistence type="predicted"/>
<keyword evidence="2" id="KW-0408">Iron</keyword>
<dbReference type="PROSITE" id="PS00198">
    <property type="entry name" value="4FE4S_FER_1"/>
    <property type="match status" value="1"/>
</dbReference>
<keyword evidence="1" id="KW-0479">Metal-binding</keyword>
<dbReference type="PANTHER" id="PTHR43193:SF2">
    <property type="entry name" value="POLYFERREDOXIN PROTEIN FWDF"/>
    <property type="match status" value="1"/>
</dbReference>
<evidence type="ECO:0000256" key="2">
    <source>
        <dbReference type="ARBA" id="ARBA00023004"/>
    </source>
</evidence>
<evidence type="ECO:0000256" key="1">
    <source>
        <dbReference type="ARBA" id="ARBA00022723"/>
    </source>
</evidence>